<keyword evidence="2" id="KW-1185">Reference proteome</keyword>
<gene>
    <name evidence="1" type="ORF">ENUP19_0004G0035</name>
</gene>
<name>A0ABQ0D7I0_9EUKA</name>
<sequence length="107" mass="12676">MQVIVVDKVMESFQLITENKQNQFINSKSLTFKRDTVLSIQNKTDKLEITNKECYKPKQQNIKSQQITEKSVSKINKLFYIQKVNRIKDWILSKHPSALYPEPYLLK</sequence>
<dbReference type="EMBL" id="BAAFRS010000004">
    <property type="protein sequence ID" value="GAB1218806.1"/>
    <property type="molecule type" value="Genomic_DNA"/>
</dbReference>
<dbReference type="Proteomes" id="UP001628156">
    <property type="component" value="Unassembled WGS sequence"/>
</dbReference>
<reference evidence="1 2" key="1">
    <citation type="journal article" date="2019" name="PLoS Negl. Trop. Dis.">
        <title>Whole genome sequencing of Entamoeba nuttalli reveals mammalian host-related molecular signatures and a novel octapeptide-repeat surface protein.</title>
        <authorList>
            <person name="Tanaka M."/>
            <person name="Makiuchi T."/>
            <person name="Komiyama T."/>
            <person name="Shiina T."/>
            <person name="Osaki K."/>
            <person name="Tachibana H."/>
        </authorList>
    </citation>
    <scope>NUCLEOTIDE SEQUENCE [LARGE SCALE GENOMIC DNA]</scope>
    <source>
        <strain evidence="1 2">P19-061405</strain>
    </source>
</reference>
<evidence type="ECO:0000313" key="2">
    <source>
        <dbReference type="Proteomes" id="UP001628156"/>
    </source>
</evidence>
<accession>A0ABQ0D7I0</accession>
<protein>
    <submittedName>
        <fullName evidence="1">Uncharacterized protein</fullName>
    </submittedName>
</protein>
<comment type="caution">
    <text evidence="1">The sequence shown here is derived from an EMBL/GenBank/DDBJ whole genome shotgun (WGS) entry which is preliminary data.</text>
</comment>
<proteinExistence type="predicted"/>
<organism evidence="1 2">
    <name type="scientific">Entamoeba nuttalli</name>
    <dbReference type="NCBI Taxonomy" id="412467"/>
    <lineage>
        <taxon>Eukaryota</taxon>
        <taxon>Amoebozoa</taxon>
        <taxon>Evosea</taxon>
        <taxon>Archamoebae</taxon>
        <taxon>Mastigamoebida</taxon>
        <taxon>Entamoebidae</taxon>
        <taxon>Entamoeba</taxon>
    </lineage>
</organism>
<evidence type="ECO:0000313" key="1">
    <source>
        <dbReference type="EMBL" id="GAB1218806.1"/>
    </source>
</evidence>